<feature type="region of interest" description="Disordered" evidence="1">
    <location>
        <begin position="198"/>
        <end position="267"/>
    </location>
</feature>
<dbReference type="Pfam" id="PF26130">
    <property type="entry name" value="PB1-like"/>
    <property type="match status" value="1"/>
</dbReference>
<accession>A0AAV5JZ07</accession>
<evidence type="ECO:0000259" key="2">
    <source>
        <dbReference type="Pfam" id="PF26130"/>
    </source>
</evidence>
<evidence type="ECO:0000313" key="3">
    <source>
        <dbReference type="EMBL" id="GKV15505.1"/>
    </source>
</evidence>
<protein>
    <recommendedName>
        <fullName evidence="2">PB1-like domain-containing protein</fullName>
    </recommendedName>
</protein>
<feature type="region of interest" description="Disordered" evidence="1">
    <location>
        <begin position="348"/>
        <end position="379"/>
    </location>
</feature>
<comment type="caution">
    <text evidence="3">The sequence shown here is derived from an EMBL/GenBank/DDBJ whole genome shotgun (WGS) entry which is preliminary data.</text>
</comment>
<evidence type="ECO:0000313" key="4">
    <source>
        <dbReference type="Proteomes" id="UP001054252"/>
    </source>
</evidence>
<reference evidence="3 4" key="1">
    <citation type="journal article" date="2021" name="Commun. Biol.">
        <title>The genome of Shorea leprosula (Dipterocarpaceae) highlights the ecological relevance of drought in aseasonal tropical rainforests.</title>
        <authorList>
            <person name="Ng K.K.S."/>
            <person name="Kobayashi M.J."/>
            <person name="Fawcett J.A."/>
            <person name="Hatakeyama M."/>
            <person name="Paape T."/>
            <person name="Ng C.H."/>
            <person name="Ang C.C."/>
            <person name="Tnah L.H."/>
            <person name="Lee C.T."/>
            <person name="Nishiyama T."/>
            <person name="Sese J."/>
            <person name="O'Brien M.J."/>
            <person name="Copetti D."/>
            <person name="Mohd Noor M.I."/>
            <person name="Ong R.C."/>
            <person name="Putra M."/>
            <person name="Sireger I.Z."/>
            <person name="Indrioko S."/>
            <person name="Kosugi Y."/>
            <person name="Izuno A."/>
            <person name="Isagi Y."/>
            <person name="Lee S.L."/>
            <person name="Shimizu K.K."/>
        </authorList>
    </citation>
    <scope>NUCLEOTIDE SEQUENCE [LARGE SCALE GENOMIC DNA]</scope>
    <source>
        <strain evidence="3">214</strain>
    </source>
</reference>
<proteinExistence type="predicted"/>
<sequence length="518" mass="58529">MEEFYGVLLINHGGTFTYGSPSQYVNGVSITKLVDGDRLNAFEIADYVVSLGYEEVMIKNILFKSPLAYMDSLKSLVGDDSILALLRILKNKCEVHLYVDHEVNFAYVIDPVLSISWKDAVGNEGGGVAVDSNNNEGPLEVDKGNVTTERQGFHEDNFDNSHKEFDSEYESLSDEDLGSPVGIVDKKYLTHLHRARALRKKRRARSGVEEGLTSNTQAGSRETTPKSTQTRLDLTPSTPTRVKHVARKPTPTRARATLTSEQPSIGEATKATTSIEQRNVDAATELVLKERGKLRKIPLEQLFAEERAKYEKKLVVIKRYKTLKIEQNDADLFGRSISRDLLTSSQQLPVDNSKSFDESGERDSHYEDNNDPRNLWTSSSDVDEDEYHVCIDSEGDEPTNVYYNPSWEIPHFQVGMRFKNNVEFKEAIRKYSIMRRCDLKALKNEPNRQKYHRNKVRVVVDMPRTGGPLVFQGMYVFLKVLRDGWKNGCRPLIGVDGYFLKGVCKGVLLSTVGRDGNE</sequence>
<dbReference type="EMBL" id="BPVZ01000043">
    <property type="protein sequence ID" value="GKV15505.1"/>
    <property type="molecule type" value="Genomic_DNA"/>
</dbReference>
<dbReference type="PANTHER" id="PTHR31973">
    <property type="entry name" value="POLYPROTEIN, PUTATIVE-RELATED"/>
    <property type="match status" value="1"/>
</dbReference>
<dbReference type="InterPro" id="IPR058594">
    <property type="entry name" value="PB1-like_dom_pln"/>
</dbReference>
<evidence type="ECO:0000256" key="1">
    <source>
        <dbReference type="SAM" id="MobiDB-lite"/>
    </source>
</evidence>
<feature type="domain" description="PB1-like" evidence="2">
    <location>
        <begin position="7"/>
        <end position="101"/>
    </location>
</feature>
<feature type="compositionally biased region" description="Polar residues" evidence="1">
    <location>
        <begin position="212"/>
        <end position="240"/>
    </location>
</feature>
<dbReference type="PANTHER" id="PTHR31973:SF187">
    <property type="entry name" value="MUTATOR TRANSPOSASE MUDRA PROTEIN"/>
    <property type="match status" value="1"/>
</dbReference>
<feature type="compositionally biased region" description="Basic and acidic residues" evidence="1">
    <location>
        <begin position="151"/>
        <end position="166"/>
    </location>
</feature>
<name>A0AAV5JZ07_9ROSI</name>
<feature type="compositionally biased region" description="Basic and acidic residues" evidence="1">
    <location>
        <begin position="354"/>
        <end position="371"/>
    </location>
</feature>
<feature type="region of interest" description="Disordered" evidence="1">
    <location>
        <begin position="150"/>
        <end position="173"/>
    </location>
</feature>
<gene>
    <name evidence="3" type="ORF">SLEP1_g26292</name>
</gene>
<dbReference type="Proteomes" id="UP001054252">
    <property type="component" value="Unassembled WGS sequence"/>
</dbReference>
<organism evidence="3 4">
    <name type="scientific">Rubroshorea leprosula</name>
    <dbReference type="NCBI Taxonomy" id="152421"/>
    <lineage>
        <taxon>Eukaryota</taxon>
        <taxon>Viridiplantae</taxon>
        <taxon>Streptophyta</taxon>
        <taxon>Embryophyta</taxon>
        <taxon>Tracheophyta</taxon>
        <taxon>Spermatophyta</taxon>
        <taxon>Magnoliopsida</taxon>
        <taxon>eudicotyledons</taxon>
        <taxon>Gunneridae</taxon>
        <taxon>Pentapetalae</taxon>
        <taxon>rosids</taxon>
        <taxon>malvids</taxon>
        <taxon>Malvales</taxon>
        <taxon>Dipterocarpaceae</taxon>
        <taxon>Rubroshorea</taxon>
    </lineage>
</organism>
<keyword evidence="4" id="KW-1185">Reference proteome</keyword>
<dbReference type="AlphaFoldDB" id="A0AAV5JZ07"/>